<sequence>MLFNTKMYLNPLLTAIMMSMGAYAFAQDVTVQIKDTEKNTLTNANIWVNGKLQGLTDQSGVLVFSRPATKLIQIRVSHSSYPDRIHRVNLDTLVSPIQLAMNDQRKLDEVVVTAGRKPESIANIPSSVSILTTKEIESQSQISTDIASVLGNTIPGLGVAARKGTNSGQTLRGRAVLVLIDGIPQSTPLMNGARDIRSIDPSVIERVEVIKGATSIYGNGSAGGIINYITRKNDPQAKTIGGVTTLRGTVNPYHNKETEGYRFSQTLYGRQNKFSYTASGAVDYTGLQRDADGVPLGQTDGLSNSRSYNAFLKIGYDIDPNSSLSLVYNFFNSLQDARYISKNGRYGETPTIGILGVDPGENTGTRFNHNAMLTYSKNQLFGNTSLNASVYYNTFSSMNRYVERSNSWYGPGQTQINSEKKGFRADLNTPFEIGSVAGGVTYGIDLLNDVTFQDLTDGRVYVPNMDMFNYAPFAQLTLTFIDHLIFKGGMRYEDATVKIRDFQTIASGPGNEGSVAVEGGTIPYRGTTFNAGLRYNKYRFLNPFISFSQGFTINELGRIVRTATESDLQNIQTDPIVTNNYEVGFSSQISIFNLSAAYFISTSKLGVNLTAREENGYFFPERAPERVNGVELALDARISSEIAVGGTYSYVEGKLKREDGTKTYLGGSRIMPPKATAYINYAPTSAFDLQLSWVHTGNRNRFERTSNNVYLGNEGPVRTVNLLNFNGGYKINRQWSVGVGVANLLNEDYYTVYSQFSATDQNYVKGEGATMSLNLNYRF</sequence>
<dbReference type="OrthoDB" id="8670144at2"/>
<dbReference type="CDD" id="cd01347">
    <property type="entry name" value="ligand_gated_channel"/>
    <property type="match status" value="1"/>
</dbReference>
<feature type="domain" description="TonB-dependent receptor-like beta-barrel" evidence="11">
    <location>
        <begin position="318"/>
        <end position="744"/>
    </location>
</feature>
<protein>
    <submittedName>
        <fullName evidence="13">TonB-dependent receptor plug</fullName>
    </submittedName>
</protein>
<keyword evidence="7 8" id="KW-0998">Cell outer membrane</keyword>
<keyword evidence="13" id="KW-0675">Receptor</keyword>
<evidence type="ECO:0000313" key="13">
    <source>
        <dbReference type="EMBL" id="KGE16179.1"/>
    </source>
</evidence>
<dbReference type="GO" id="GO:0015344">
    <property type="term" value="F:siderophore uptake transmembrane transporter activity"/>
    <property type="evidence" value="ECO:0007669"/>
    <property type="project" value="TreeGrafter"/>
</dbReference>
<dbReference type="Gene3D" id="2.40.170.20">
    <property type="entry name" value="TonB-dependent receptor, beta-barrel domain"/>
    <property type="match status" value="1"/>
</dbReference>
<dbReference type="PANTHER" id="PTHR30069">
    <property type="entry name" value="TONB-DEPENDENT OUTER MEMBRANE RECEPTOR"/>
    <property type="match status" value="1"/>
</dbReference>
<evidence type="ECO:0000256" key="5">
    <source>
        <dbReference type="ARBA" id="ARBA00023077"/>
    </source>
</evidence>
<dbReference type="PANTHER" id="PTHR30069:SF42">
    <property type="entry name" value="FERRIC AEROBACTIN RECEPTOR"/>
    <property type="match status" value="1"/>
</dbReference>
<keyword evidence="10" id="KW-0732">Signal</keyword>
<dbReference type="GO" id="GO:0044718">
    <property type="term" value="P:siderophore transmembrane transport"/>
    <property type="evidence" value="ECO:0007669"/>
    <property type="project" value="TreeGrafter"/>
</dbReference>
<evidence type="ECO:0000256" key="8">
    <source>
        <dbReference type="PROSITE-ProRule" id="PRU01360"/>
    </source>
</evidence>
<feature type="domain" description="TonB-dependent receptor plug" evidence="12">
    <location>
        <begin position="122"/>
        <end position="225"/>
    </location>
</feature>
<dbReference type="eggNOG" id="COG4771">
    <property type="taxonomic scope" value="Bacteria"/>
</dbReference>
<dbReference type="InterPro" id="IPR000531">
    <property type="entry name" value="Beta-barrel_TonB"/>
</dbReference>
<proteinExistence type="inferred from homology"/>
<reference evidence="13 14" key="2">
    <citation type="journal article" date="2015" name="PLoS ONE">
        <title>Whole-Genome Optical Mapping and Finished Genome Sequence of Sphingobacterium deserti sp. nov., a New Species Isolated from the Western Desert of China.</title>
        <authorList>
            <person name="Teng C."/>
            <person name="Zhou Z."/>
            <person name="Molnar I."/>
            <person name="Li X."/>
            <person name="Tang R."/>
            <person name="Chen M."/>
            <person name="Wang L."/>
            <person name="Su S."/>
            <person name="Zhang W."/>
            <person name="Lin M."/>
        </authorList>
    </citation>
    <scope>NUCLEOTIDE SEQUENCE [LARGE SCALE GENOMIC DNA]</scope>
    <source>
        <strain evidence="14">ACCC05744</strain>
    </source>
</reference>
<dbReference type="AlphaFoldDB" id="A0A0B8TBC7"/>
<evidence type="ECO:0000256" key="7">
    <source>
        <dbReference type="ARBA" id="ARBA00023237"/>
    </source>
</evidence>
<evidence type="ECO:0000256" key="9">
    <source>
        <dbReference type="RuleBase" id="RU003357"/>
    </source>
</evidence>
<dbReference type="GO" id="GO:0009279">
    <property type="term" value="C:cell outer membrane"/>
    <property type="evidence" value="ECO:0007669"/>
    <property type="project" value="UniProtKB-SubCell"/>
</dbReference>
<evidence type="ECO:0000313" key="14">
    <source>
        <dbReference type="Proteomes" id="UP000031802"/>
    </source>
</evidence>
<evidence type="ECO:0000256" key="1">
    <source>
        <dbReference type="ARBA" id="ARBA00004571"/>
    </source>
</evidence>
<keyword evidence="4 8" id="KW-0812">Transmembrane</keyword>
<keyword evidence="2 8" id="KW-0813">Transport</keyword>
<keyword evidence="5 9" id="KW-0798">TonB box</keyword>
<dbReference type="InterPro" id="IPR012910">
    <property type="entry name" value="Plug_dom"/>
</dbReference>
<evidence type="ECO:0000256" key="6">
    <source>
        <dbReference type="ARBA" id="ARBA00023136"/>
    </source>
</evidence>
<feature type="signal peptide" evidence="10">
    <location>
        <begin position="1"/>
        <end position="26"/>
    </location>
</feature>
<comment type="subcellular location">
    <subcellularLocation>
        <location evidence="1 8">Cell outer membrane</location>
        <topology evidence="1 8">Multi-pass membrane protein</topology>
    </subcellularLocation>
</comment>
<feature type="chain" id="PRO_5002138805" evidence="10">
    <location>
        <begin position="27"/>
        <end position="779"/>
    </location>
</feature>
<dbReference type="InterPro" id="IPR036942">
    <property type="entry name" value="Beta-barrel_TonB_sf"/>
</dbReference>
<name>A0A0B8TBC7_9SPHI</name>
<keyword evidence="3 8" id="KW-1134">Transmembrane beta strand</keyword>
<comment type="similarity">
    <text evidence="8 9">Belongs to the TonB-dependent receptor family.</text>
</comment>
<dbReference type="PATRIC" id="fig|1229276.3.peg.13"/>
<dbReference type="Proteomes" id="UP000031802">
    <property type="component" value="Unassembled WGS sequence"/>
</dbReference>
<organism evidence="13 14">
    <name type="scientific">Sphingobacterium deserti</name>
    <dbReference type="NCBI Taxonomy" id="1229276"/>
    <lineage>
        <taxon>Bacteria</taxon>
        <taxon>Pseudomonadati</taxon>
        <taxon>Bacteroidota</taxon>
        <taxon>Sphingobacteriia</taxon>
        <taxon>Sphingobacteriales</taxon>
        <taxon>Sphingobacteriaceae</taxon>
        <taxon>Sphingobacterium</taxon>
    </lineage>
</organism>
<keyword evidence="6 8" id="KW-0472">Membrane</keyword>
<dbReference type="EMBL" id="JJMU01000001">
    <property type="protein sequence ID" value="KGE16179.1"/>
    <property type="molecule type" value="Genomic_DNA"/>
</dbReference>
<evidence type="ECO:0000259" key="11">
    <source>
        <dbReference type="Pfam" id="PF00593"/>
    </source>
</evidence>
<evidence type="ECO:0000256" key="2">
    <source>
        <dbReference type="ARBA" id="ARBA00022448"/>
    </source>
</evidence>
<dbReference type="InterPro" id="IPR039426">
    <property type="entry name" value="TonB-dep_rcpt-like"/>
</dbReference>
<gene>
    <name evidence="13" type="ORF">DI53_0012</name>
</gene>
<dbReference type="SUPFAM" id="SSF56935">
    <property type="entry name" value="Porins"/>
    <property type="match status" value="1"/>
</dbReference>
<keyword evidence="14" id="KW-1185">Reference proteome</keyword>
<dbReference type="PROSITE" id="PS52016">
    <property type="entry name" value="TONB_DEPENDENT_REC_3"/>
    <property type="match status" value="1"/>
</dbReference>
<evidence type="ECO:0000256" key="4">
    <source>
        <dbReference type="ARBA" id="ARBA00022692"/>
    </source>
</evidence>
<dbReference type="Pfam" id="PF00593">
    <property type="entry name" value="TonB_dep_Rec_b-barrel"/>
    <property type="match status" value="1"/>
</dbReference>
<dbReference type="Gene3D" id="2.170.130.10">
    <property type="entry name" value="TonB-dependent receptor, plug domain"/>
    <property type="match status" value="1"/>
</dbReference>
<dbReference type="InterPro" id="IPR037066">
    <property type="entry name" value="Plug_dom_sf"/>
</dbReference>
<evidence type="ECO:0000256" key="10">
    <source>
        <dbReference type="SAM" id="SignalP"/>
    </source>
</evidence>
<comment type="caution">
    <text evidence="13">The sequence shown here is derived from an EMBL/GenBank/DDBJ whole genome shotgun (WGS) entry which is preliminary data.</text>
</comment>
<reference evidence="14" key="1">
    <citation type="submission" date="2014-04" db="EMBL/GenBank/DDBJ databases">
        <title>Whole-Genome optical mapping and complete genome sequence of Sphingobacterium deserti sp. nov., a new spaces isolated from desert in the west of China.</title>
        <authorList>
            <person name="Teng C."/>
            <person name="Zhou Z."/>
            <person name="Li X."/>
            <person name="Chen M."/>
            <person name="Lin M."/>
            <person name="Wang L."/>
            <person name="Su S."/>
            <person name="Zhang C."/>
            <person name="Zhang W."/>
        </authorList>
    </citation>
    <scope>NUCLEOTIDE SEQUENCE [LARGE SCALE GENOMIC DNA]</scope>
    <source>
        <strain evidence="14">ACCC05744</strain>
    </source>
</reference>
<evidence type="ECO:0000256" key="3">
    <source>
        <dbReference type="ARBA" id="ARBA00022452"/>
    </source>
</evidence>
<dbReference type="STRING" id="1229276.DI53_0012"/>
<evidence type="ECO:0000259" key="12">
    <source>
        <dbReference type="Pfam" id="PF07715"/>
    </source>
</evidence>
<dbReference type="RefSeq" id="WP_037494065.1">
    <property type="nucleotide sequence ID" value="NZ_JJMU01000001.1"/>
</dbReference>
<dbReference type="Pfam" id="PF07715">
    <property type="entry name" value="Plug"/>
    <property type="match status" value="1"/>
</dbReference>
<accession>A0A0B8TBC7</accession>